<comment type="caution">
    <text evidence="4">The sequence shown here is derived from an EMBL/GenBank/DDBJ whole genome shotgun (WGS) entry which is preliminary data.</text>
</comment>
<dbReference type="EMBL" id="CCEJ010000007">
    <property type="protein sequence ID" value="CDR34360.1"/>
    <property type="molecule type" value="Genomic_DNA"/>
</dbReference>
<dbReference type="RefSeq" id="WP_041017896.1">
    <property type="nucleotide sequence ID" value="NZ_CCEJ010000007.1"/>
</dbReference>
<evidence type="ECO:0000313" key="4">
    <source>
        <dbReference type="EMBL" id="CDR34360.1"/>
    </source>
</evidence>
<dbReference type="STRING" id="1437425.CSEC_1546"/>
<gene>
    <name evidence="4" type="ORF">CSEC_1546</name>
</gene>
<sequence>MIRLLLLMLCLSPSFLVSAEKRVKFNKKPYVMSTIHAQLGNQLFEVAAALSLAIDHNAEAYFPDFETKKTDNIPKNKEIFFSNLNTQKPKNKCSYTYEEPEFSYHPIPYKPNMKIHGYFQSEKYFKPNKDRILPLFEPKKEIIEYLKSRYQDILDHPNTVAIHIRTYFDNDPEHHYYHLNGRSYVINAMRHFPKDSLFVVFSDKIDWTKQELKGLAENMRFIEKEAYYHDFYLMSLCKHQIISNSTFSWWAAYLNKNSNKIVVAPKKWFGPRLALNTKDLYPEGWILESN</sequence>
<protein>
    <submittedName>
        <fullName evidence="4">Fucosyltransferase</fullName>
        <ecNumber evidence="4">2.4.1.-</ecNumber>
    </submittedName>
</protein>
<dbReference type="CDD" id="cd11301">
    <property type="entry name" value="Fut1_Fut2_like"/>
    <property type="match status" value="1"/>
</dbReference>
<proteinExistence type="predicted"/>
<name>A0A090D264_9BACT</name>
<dbReference type="PANTHER" id="PTHR11927">
    <property type="entry name" value="GALACTOSIDE 2-L-FUCOSYLTRANSFERASE"/>
    <property type="match status" value="1"/>
</dbReference>
<dbReference type="PANTHER" id="PTHR11927:SF9">
    <property type="entry name" value="L-FUCOSYLTRANSFERASE"/>
    <property type="match status" value="1"/>
</dbReference>
<reference evidence="4" key="2">
    <citation type="submission" date="2014-09" db="EMBL/GenBank/DDBJ databases">
        <title>Criblamydia sequanensis harbors a mega-plasmid encoding arsenite resistance.</title>
        <authorList>
            <person name="Bertelli C."/>
            <person name="Goesmann A."/>
            <person name="Greub G."/>
        </authorList>
    </citation>
    <scope>NUCLEOTIDE SEQUENCE [LARGE SCALE GENOMIC DNA]</scope>
    <source>
        <strain evidence="4">CRIB-18</strain>
    </source>
</reference>
<dbReference type="OrthoDB" id="9794601at2"/>
<keyword evidence="5" id="KW-1185">Reference proteome</keyword>
<reference evidence="4" key="1">
    <citation type="submission" date="2013-12" db="EMBL/GenBank/DDBJ databases">
        <authorList>
            <person name="Linke B."/>
        </authorList>
    </citation>
    <scope>NUCLEOTIDE SEQUENCE [LARGE SCALE GENOMIC DNA]</scope>
    <source>
        <strain evidence="4">CRIB-18</strain>
    </source>
</reference>
<dbReference type="InterPro" id="IPR002516">
    <property type="entry name" value="Glyco_trans_11"/>
</dbReference>
<dbReference type="eggNOG" id="ENOG5032W31">
    <property type="taxonomic scope" value="Bacteria"/>
</dbReference>
<dbReference type="Pfam" id="PF01531">
    <property type="entry name" value="Glyco_transf_11"/>
    <property type="match status" value="1"/>
</dbReference>
<dbReference type="GO" id="GO:0005975">
    <property type="term" value="P:carbohydrate metabolic process"/>
    <property type="evidence" value="ECO:0007669"/>
    <property type="project" value="InterPro"/>
</dbReference>
<dbReference type="GO" id="GO:0008107">
    <property type="term" value="F:galactoside 2-alpha-L-fucosyltransferase activity"/>
    <property type="evidence" value="ECO:0007669"/>
    <property type="project" value="InterPro"/>
</dbReference>
<organism evidence="4 5">
    <name type="scientific">Candidatus Criblamydia sequanensis CRIB-18</name>
    <dbReference type="NCBI Taxonomy" id="1437425"/>
    <lineage>
        <taxon>Bacteria</taxon>
        <taxon>Pseudomonadati</taxon>
        <taxon>Chlamydiota</taxon>
        <taxon>Chlamydiia</taxon>
        <taxon>Parachlamydiales</taxon>
        <taxon>Candidatus Criblamydiaceae</taxon>
        <taxon>Candidatus Criblamydia</taxon>
    </lineage>
</organism>
<keyword evidence="3" id="KW-0732">Signal</keyword>
<evidence type="ECO:0000256" key="2">
    <source>
        <dbReference type="ARBA" id="ARBA00022679"/>
    </source>
</evidence>
<feature type="chain" id="PRO_5001853892" evidence="3">
    <location>
        <begin position="20"/>
        <end position="290"/>
    </location>
</feature>
<keyword evidence="2 4" id="KW-0808">Transferase</keyword>
<dbReference type="GO" id="GO:0016020">
    <property type="term" value="C:membrane"/>
    <property type="evidence" value="ECO:0007669"/>
    <property type="project" value="InterPro"/>
</dbReference>
<evidence type="ECO:0000313" key="5">
    <source>
        <dbReference type="Proteomes" id="UP000031552"/>
    </source>
</evidence>
<dbReference type="AlphaFoldDB" id="A0A090D264"/>
<dbReference type="EC" id="2.4.1.-" evidence="4"/>
<keyword evidence="1 4" id="KW-0328">Glycosyltransferase</keyword>
<accession>A0A090D264</accession>
<feature type="signal peptide" evidence="3">
    <location>
        <begin position="1"/>
        <end position="19"/>
    </location>
</feature>
<evidence type="ECO:0000256" key="1">
    <source>
        <dbReference type="ARBA" id="ARBA00022676"/>
    </source>
</evidence>
<dbReference type="Proteomes" id="UP000031552">
    <property type="component" value="Unassembled WGS sequence"/>
</dbReference>
<evidence type="ECO:0000256" key="3">
    <source>
        <dbReference type="SAM" id="SignalP"/>
    </source>
</evidence>